<organism evidence="1 2">
    <name type="scientific">Olleya aquimaris</name>
    <dbReference type="NCBI Taxonomy" id="639310"/>
    <lineage>
        <taxon>Bacteria</taxon>
        <taxon>Pseudomonadati</taxon>
        <taxon>Bacteroidota</taxon>
        <taxon>Flavobacteriia</taxon>
        <taxon>Flavobacteriales</taxon>
        <taxon>Flavobacteriaceae</taxon>
    </lineage>
</organism>
<name>A0A327RLG8_9FLAO</name>
<dbReference type="RefSeq" id="WP_111659580.1">
    <property type="nucleotide sequence ID" value="NZ_QLLO01000003.1"/>
</dbReference>
<protein>
    <recommendedName>
        <fullName evidence="3">Lipocalin-like domain-containing protein</fullName>
    </recommendedName>
</protein>
<proteinExistence type="predicted"/>
<gene>
    <name evidence="1" type="ORF">LY08_01253</name>
</gene>
<comment type="caution">
    <text evidence="1">The sequence shown here is derived from an EMBL/GenBank/DDBJ whole genome shotgun (WGS) entry which is preliminary data.</text>
</comment>
<dbReference type="Proteomes" id="UP000248703">
    <property type="component" value="Unassembled WGS sequence"/>
</dbReference>
<reference evidence="1 2" key="1">
    <citation type="submission" date="2018-06" db="EMBL/GenBank/DDBJ databases">
        <title>Genomic Encyclopedia of Archaeal and Bacterial Type Strains, Phase II (KMG-II): from individual species to whole genera.</title>
        <authorList>
            <person name="Goeker M."/>
        </authorList>
    </citation>
    <scope>NUCLEOTIDE SEQUENCE [LARGE SCALE GENOMIC DNA]</scope>
    <source>
        <strain evidence="1 2">DSM 24464</strain>
    </source>
</reference>
<evidence type="ECO:0000313" key="2">
    <source>
        <dbReference type="Proteomes" id="UP000248703"/>
    </source>
</evidence>
<accession>A0A327RLG8</accession>
<sequence length="125" mass="14253">MTNSIRLVLVCFLFFTQLSCTNDDVSIPTKEAHPIVGEWLRSDFTAVPLNEFRLIFLDNNEGFRIFLVSTNNGDIGTTTDFNWSVDNNTLTITEIENETIVTSFDFTSTGNLVLPEYSELEFIRQ</sequence>
<keyword evidence="2" id="KW-1185">Reference proteome</keyword>
<evidence type="ECO:0008006" key="3">
    <source>
        <dbReference type="Google" id="ProtNLM"/>
    </source>
</evidence>
<dbReference type="AlphaFoldDB" id="A0A327RLG8"/>
<dbReference type="EMBL" id="QLLO01000003">
    <property type="protein sequence ID" value="RAJ16393.1"/>
    <property type="molecule type" value="Genomic_DNA"/>
</dbReference>
<evidence type="ECO:0000313" key="1">
    <source>
        <dbReference type="EMBL" id="RAJ16393.1"/>
    </source>
</evidence>
<dbReference type="OrthoDB" id="1451624at2"/>